<comment type="caution">
    <text evidence="2">The sequence shown here is derived from an EMBL/GenBank/DDBJ whole genome shotgun (WGS) entry which is preliminary data.</text>
</comment>
<evidence type="ECO:0000313" key="2">
    <source>
        <dbReference type="EMBL" id="MFD2531792.1"/>
    </source>
</evidence>
<name>A0ABW5JK76_9BACT</name>
<feature type="region of interest" description="Disordered" evidence="1">
    <location>
        <begin position="16"/>
        <end position="42"/>
    </location>
</feature>
<sequence length="54" mass="5854">MNSWINFVTYNGDPSSFTAQAPFIPQDDRGGGDNQMPPAASMPVPVIDEKLITN</sequence>
<reference evidence="3" key="1">
    <citation type="journal article" date="2019" name="Int. J. Syst. Evol. Microbiol.">
        <title>The Global Catalogue of Microorganisms (GCM) 10K type strain sequencing project: providing services to taxonomists for standard genome sequencing and annotation.</title>
        <authorList>
            <consortium name="The Broad Institute Genomics Platform"/>
            <consortium name="The Broad Institute Genome Sequencing Center for Infectious Disease"/>
            <person name="Wu L."/>
            <person name="Ma J."/>
        </authorList>
    </citation>
    <scope>NUCLEOTIDE SEQUENCE [LARGE SCALE GENOMIC DNA]</scope>
    <source>
        <strain evidence="3">KCTC 52042</strain>
    </source>
</reference>
<dbReference type="RefSeq" id="WP_390299492.1">
    <property type="nucleotide sequence ID" value="NZ_JBHULI010000013.1"/>
</dbReference>
<evidence type="ECO:0000256" key="1">
    <source>
        <dbReference type="SAM" id="MobiDB-lite"/>
    </source>
</evidence>
<organism evidence="2 3">
    <name type="scientific">Gracilimonas halophila</name>
    <dbReference type="NCBI Taxonomy" id="1834464"/>
    <lineage>
        <taxon>Bacteria</taxon>
        <taxon>Pseudomonadati</taxon>
        <taxon>Balneolota</taxon>
        <taxon>Balneolia</taxon>
        <taxon>Balneolales</taxon>
        <taxon>Balneolaceae</taxon>
        <taxon>Gracilimonas</taxon>
    </lineage>
</organism>
<dbReference type="Proteomes" id="UP001597460">
    <property type="component" value="Unassembled WGS sequence"/>
</dbReference>
<protein>
    <submittedName>
        <fullName evidence="2">Uncharacterized protein</fullName>
    </submittedName>
</protein>
<dbReference type="EMBL" id="JBHULI010000013">
    <property type="protein sequence ID" value="MFD2531792.1"/>
    <property type="molecule type" value="Genomic_DNA"/>
</dbReference>
<evidence type="ECO:0000313" key="3">
    <source>
        <dbReference type="Proteomes" id="UP001597460"/>
    </source>
</evidence>
<keyword evidence="3" id="KW-1185">Reference proteome</keyword>
<accession>A0ABW5JK76</accession>
<gene>
    <name evidence="2" type="ORF">ACFSVN_04980</name>
</gene>
<proteinExistence type="predicted"/>